<evidence type="ECO:0000313" key="1">
    <source>
        <dbReference type="EMBL" id="CAG8544436.1"/>
    </source>
</evidence>
<comment type="caution">
    <text evidence="1">The sequence shown here is derived from an EMBL/GenBank/DDBJ whole genome shotgun (WGS) entry which is preliminary data.</text>
</comment>
<protein>
    <submittedName>
        <fullName evidence="1">19755_t:CDS:1</fullName>
    </submittedName>
</protein>
<reference evidence="1" key="1">
    <citation type="submission" date="2021-06" db="EMBL/GenBank/DDBJ databases">
        <authorList>
            <person name="Kallberg Y."/>
            <person name="Tangrot J."/>
            <person name="Rosling A."/>
        </authorList>
    </citation>
    <scope>NUCLEOTIDE SEQUENCE</scope>
    <source>
        <strain evidence="1">MA461A</strain>
    </source>
</reference>
<organism evidence="1 2">
    <name type="scientific">Racocetra persica</name>
    <dbReference type="NCBI Taxonomy" id="160502"/>
    <lineage>
        <taxon>Eukaryota</taxon>
        <taxon>Fungi</taxon>
        <taxon>Fungi incertae sedis</taxon>
        <taxon>Mucoromycota</taxon>
        <taxon>Glomeromycotina</taxon>
        <taxon>Glomeromycetes</taxon>
        <taxon>Diversisporales</taxon>
        <taxon>Gigasporaceae</taxon>
        <taxon>Racocetra</taxon>
    </lineage>
</organism>
<evidence type="ECO:0000313" key="2">
    <source>
        <dbReference type="Proteomes" id="UP000789920"/>
    </source>
</evidence>
<name>A0ACA9LU66_9GLOM</name>
<gene>
    <name evidence="1" type="ORF">RPERSI_LOCUS3691</name>
</gene>
<proteinExistence type="predicted"/>
<sequence length="162" mass="18899">MAGRKVILLVDNARCYSSSNLNLHNTTVYYLSPNTTSHIQPLNTSIIISFKHRYKNYFIKWLLNQYESKKDDKLNHTKILLVQSNKEPTNDDNDNELIEEMKVDIEALNFQNTIDLEVYINYLEEEDTNEALNDQKILTLVTNIEPGKDLNEDDNSEEDENN</sequence>
<dbReference type="Proteomes" id="UP000789920">
    <property type="component" value="Unassembled WGS sequence"/>
</dbReference>
<feature type="non-terminal residue" evidence="1">
    <location>
        <position position="162"/>
    </location>
</feature>
<keyword evidence="2" id="KW-1185">Reference proteome</keyword>
<dbReference type="EMBL" id="CAJVQC010004734">
    <property type="protein sequence ID" value="CAG8544436.1"/>
    <property type="molecule type" value="Genomic_DNA"/>
</dbReference>
<accession>A0ACA9LU66</accession>